<accession>A0ABW4JJ45</accession>
<keyword evidence="6" id="KW-1185">Reference proteome</keyword>
<dbReference type="SMART" id="SM00342">
    <property type="entry name" value="HTH_ARAC"/>
    <property type="match status" value="1"/>
</dbReference>
<evidence type="ECO:0000313" key="5">
    <source>
        <dbReference type="EMBL" id="MFD1675235.1"/>
    </source>
</evidence>
<evidence type="ECO:0000256" key="3">
    <source>
        <dbReference type="ARBA" id="ARBA00023163"/>
    </source>
</evidence>
<keyword evidence="1" id="KW-0805">Transcription regulation</keyword>
<dbReference type="Proteomes" id="UP001597079">
    <property type="component" value="Unassembled WGS sequence"/>
</dbReference>
<protein>
    <submittedName>
        <fullName evidence="5">Helix-turn-helix domain-containing protein</fullName>
    </submittedName>
</protein>
<evidence type="ECO:0000313" key="6">
    <source>
        <dbReference type="Proteomes" id="UP001597079"/>
    </source>
</evidence>
<keyword evidence="3" id="KW-0804">Transcription</keyword>
<dbReference type="Gene3D" id="2.60.120.280">
    <property type="entry name" value="Regulatory protein AraC"/>
    <property type="match status" value="1"/>
</dbReference>
<dbReference type="PROSITE" id="PS00041">
    <property type="entry name" value="HTH_ARAC_FAMILY_1"/>
    <property type="match status" value="1"/>
</dbReference>
<reference evidence="6" key="1">
    <citation type="journal article" date="2019" name="Int. J. Syst. Evol. Microbiol.">
        <title>The Global Catalogue of Microorganisms (GCM) 10K type strain sequencing project: providing services to taxonomists for standard genome sequencing and annotation.</title>
        <authorList>
            <consortium name="The Broad Institute Genomics Platform"/>
            <consortium name="The Broad Institute Genome Sequencing Center for Infectious Disease"/>
            <person name="Wu L."/>
            <person name="Ma J."/>
        </authorList>
    </citation>
    <scope>NUCLEOTIDE SEQUENCE [LARGE SCALE GENOMIC DNA]</scope>
    <source>
        <strain evidence="6">CGMCC 1.12286</strain>
    </source>
</reference>
<evidence type="ECO:0000256" key="1">
    <source>
        <dbReference type="ARBA" id="ARBA00023015"/>
    </source>
</evidence>
<dbReference type="InterPro" id="IPR018060">
    <property type="entry name" value="HTH_AraC"/>
</dbReference>
<dbReference type="InterPro" id="IPR009057">
    <property type="entry name" value="Homeodomain-like_sf"/>
</dbReference>
<feature type="domain" description="HTH araC/xylS-type" evidence="4">
    <location>
        <begin position="175"/>
        <end position="273"/>
    </location>
</feature>
<dbReference type="Gene3D" id="1.10.10.60">
    <property type="entry name" value="Homeodomain-like"/>
    <property type="match status" value="2"/>
</dbReference>
<evidence type="ECO:0000259" key="4">
    <source>
        <dbReference type="PROSITE" id="PS01124"/>
    </source>
</evidence>
<keyword evidence="2" id="KW-0238">DNA-binding</keyword>
<dbReference type="PROSITE" id="PS01124">
    <property type="entry name" value="HTH_ARAC_FAMILY_2"/>
    <property type="match status" value="1"/>
</dbReference>
<dbReference type="InterPro" id="IPR037923">
    <property type="entry name" value="HTH-like"/>
</dbReference>
<evidence type="ECO:0000256" key="2">
    <source>
        <dbReference type="ARBA" id="ARBA00023125"/>
    </source>
</evidence>
<dbReference type="PANTHER" id="PTHR43280:SF2">
    <property type="entry name" value="HTH-TYPE TRANSCRIPTIONAL REGULATOR EXSA"/>
    <property type="match status" value="1"/>
</dbReference>
<dbReference type="SUPFAM" id="SSF51215">
    <property type="entry name" value="Regulatory protein AraC"/>
    <property type="match status" value="1"/>
</dbReference>
<proteinExistence type="predicted"/>
<dbReference type="SUPFAM" id="SSF46689">
    <property type="entry name" value="Homeodomain-like"/>
    <property type="match status" value="2"/>
</dbReference>
<dbReference type="InterPro" id="IPR018062">
    <property type="entry name" value="HTH_AraC-typ_CS"/>
</dbReference>
<dbReference type="PANTHER" id="PTHR43280">
    <property type="entry name" value="ARAC-FAMILY TRANSCRIPTIONAL REGULATOR"/>
    <property type="match status" value="1"/>
</dbReference>
<gene>
    <name evidence="5" type="ORF">ACFSB2_11070</name>
</gene>
<dbReference type="EMBL" id="JBHUCX010000028">
    <property type="protein sequence ID" value="MFD1675235.1"/>
    <property type="molecule type" value="Genomic_DNA"/>
</dbReference>
<sequence length="278" mass="32134">MPVNYYNIPYELPEPHTFPFTRFLSIWEVEANEDYQCHFTAGLPAPGIFITLEGTGQLWLLDDPQTIHPLTPGSFFIVDQDKPCHYGCVEGSEWRFYFLHFTDLAMPNYLNIPVHQVCATAQIDYLASVCKMLIRTVIDHQVGHMYAVTHLFHSVLVCLAQECSPATIETASSIHKAIHWMHQHLNEPMDIAFLVDLCNISRTQFFRMFKQNTGDTPVRYFYRLKLKSACIALKSTDMTIKQIALSLNYYDEFHFTKSFVREYGVTPSLYRQQGTAKK</sequence>
<comment type="caution">
    <text evidence="5">The sequence shown here is derived from an EMBL/GenBank/DDBJ whole genome shotgun (WGS) entry which is preliminary data.</text>
</comment>
<name>A0ABW4JJ45_9BACL</name>
<organism evidence="5 6">
    <name type="scientific">Alicyclobacillus fodiniaquatilis</name>
    <dbReference type="NCBI Taxonomy" id="1661150"/>
    <lineage>
        <taxon>Bacteria</taxon>
        <taxon>Bacillati</taxon>
        <taxon>Bacillota</taxon>
        <taxon>Bacilli</taxon>
        <taxon>Bacillales</taxon>
        <taxon>Alicyclobacillaceae</taxon>
        <taxon>Alicyclobacillus</taxon>
    </lineage>
</organism>
<dbReference type="Pfam" id="PF12833">
    <property type="entry name" value="HTH_18"/>
    <property type="match status" value="1"/>
</dbReference>
<dbReference type="RefSeq" id="WP_377943109.1">
    <property type="nucleotide sequence ID" value="NZ_JBHUCX010000028.1"/>
</dbReference>